<reference evidence="1 2" key="1">
    <citation type="submission" date="2013-08" db="EMBL/GenBank/DDBJ databases">
        <title>Flavobacterium saliperosum type strain genome sequencing.</title>
        <authorList>
            <person name="Lee K."/>
            <person name="Yi H."/>
            <person name="Park S."/>
            <person name="Chun J."/>
        </authorList>
    </citation>
    <scope>NUCLEOTIDE SEQUENCE [LARGE SCALE GENOMIC DNA]</scope>
    <source>
        <strain evidence="1 2">S13</strain>
    </source>
</reference>
<dbReference type="EMBL" id="AVFO01000038">
    <property type="protein sequence ID" value="ESU24682.1"/>
    <property type="molecule type" value="Genomic_DNA"/>
</dbReference>
<organism evidence="1 2">
    <name type="scientific">Flavobacterium saliperosum S13</name>
    <dbReference type="NCBI Taxonomy" id="1341155"/>
    <lineage>
        <taxon>Bacteria</taxon>
        <taxon>Pseudomonadati</taxon>
        <taxon>Bacteroidota</taxon>
        <taxon>Flavobacteriia</taxon>
        <taxon>Flavobacteriales</taxon>
        <taxon>Flavobacteriaceae</taxon>
        <taxon>Flavobacterium</taxon>
    </lineage>
</organism>
<evidence type="ECO:0000313" key="1">
    <source>
        <dbReference type="EMBL" id="ESU24682.1"/>
    </source>
</evidence>
<comment type="caution">
    <text evidence="1">The sequence shown here is derived from an EMBL/GenBank/DDBJ whole genome shotgun (WGS) entry which is preliminary data.</text>
</comment>
<gene>
    <name evidence="1" type="ORF">FSS13T_19120</name>
</gene>
<evidence type="ECO:0000313" key="2">
    <source>
        <dbReference type="Proteomes" id="UP000018234"/>
    </source>
</evidence>
<proteinExistence type="predicted"/>
<sequence length="49" mass="5708">MKKQNGKSNLKDIFIPLASEPIIILWIRNKSRKFCDFSKNLTLKSSVKK</sequence>
<dbReference type="Proteomes" id="UP000018234">
    <property type="component" value="Unassembled WGS sequence"/>
</dbReference>
<accession>A0ABN0QFE7</accession>
<name>A0ABN0QFE7_9FLAO</name>
<protein>
    <submittedName>
        <fullName evidence="1">Uncharacterized protein</fullName>
    </submittedName>
</protein>
<keyword evidence="2" id="KW-1185">Reference proteome</keyword>